<accession>A0ABT8Y6R9</accession>
<keyword evidence="3" id="KW-1185">Reference proteome</keyword>
<evidence type="ECO:0000313" key="3">
    <source>
        <dbReference type="Proteomes" id="UP001169764"/>
    </source>
</evidence>
<dbReference type="Proteomes" id="UP001169764">
    <property type="component" value="Unassembled WGS sequence"/>
</dbReference>
<proteinExistence type="predicted"/>
<organism evidence="2 3">
    <name type="scientific">Sphingomonas natans</name>
    <dbReference type="NCBI Taxonomy" id="3063330"/>
    <lineage>
        <taxon>Bacteria</taxon>
        <taxon>Pseudomonadati</taxon>
        <taxon>Pseudomonadota</taxon>
        <taxon>Alphaproteobacteria</taxon>
        <taxon>Sphingomonadales</taxon>
        <taxon>Sphingomonadaceae</taxon>
        <taxon>Sphingomonas</taxon>
    </lineage>
</organism>
<protein>
    <submittedName>
        <fullName evidence="2">Uncharacterized protein</fullName>
    </submittedName>
</protein>
<dbReference type="EMBL" id="JAUOTP010000002">
    <property type="protein sequence ID" value="MDO6414004.1"/>
    <property type="molecule type" value="Genomic_DNA"/>
</dbReference>
<name>A0ABT8Y6R9_9SPHN</name>
<comment type="caution">
    <text evidence="2">The sequence shown here is derived from an EMBL/GenBank/DDBJ whole genome shotgun (WGS) entry which is preliminary data.</text>
</comment>
<feature type="compositionally biased region" description="Basic and acidic residues" evidence="1">
    <location>
        <begin position="1"/>
        <end position="10"/>
    </location>
</feature>
<evidence type="ECO:0000313" key="2">
    <source>
        <dbReference type="EMBL" id="MDO6414004.1"/>
    </source>
</evidence>
<dbReference type="RefSeq" id="WP_303540818.1">
    <property type="nucleotide sequence ID" value="NZ_JAUOTP010000002.1"/>
</dbReference>
<gene>
    <name evidence="2" type="ORF">Q4F19_06390</name>
</gene>
<sequence>MADPRNDADKTTGGPVVHIETPTPDETPGVPVAPSEDEDMIRDTAVQGDDED</sequence>
<reference evidence="2" key="1">
    <citation type="submission" date="2023-07" db="EMBL/GenBank/DDBJ databases">
        <authorList>
            <person name="Kim M."/>
        </authorList>
    </citation>
    <scope>NUCLEOTIDE SEQUENCE</scope>
    <source>
        <strain evidence="2">BIUV-7</strain>
    </source>
</reference>
<evidence type="ECO:0000256" key="1">
    <source>
        <dbReference type="SAM" id="MobiDB-lite"/>
    </source>
</evidence>
<feature type="region of interest" description="Disordered" evidence="1">
    <location>
        <begin position="1"/>
        <end position="52"/>
    </location>
</feature>